<comment type="caution">
    <text evidence="2">The sequence shown here is derived from an EMBL/GenBank/DDBJ whole genome shotgun (WGS) entry which is preliminary data.</text>
</comment>
<dbReference type="Proteomes" id="UP001497480">
    <property type="component" value="Unassembled WGS sequence"/>
</dbReference>
<dbReference type="PANTHER" id="PTHR33673:SF36">
    <property type="entry name" value="MYB-LIKE PROTEIN Q"/>
    <property type="match status" value="1"/>
</dbReference>
<feature type="region of interest" description="Disordered" evidence="1">
    <location>
        <begin position="236"/>
        <end position="279"/>
    </location>
</feature>
<dbReference type="EMBL" id="CAXHTB010000015">
    <property type="protein sequence ID" value="CAL0321716.1"/>
    <property type="molecule type" value="Genomic_DNA"/>
</dbReference>
<sequence>MASLNDENNIGSGKKLKVRFVIPDDNDDDDDYLIPDQKDSSSFNLSDSSLDSDDDDDDNDGGSVTQFPPMQLMTPSGYDPSRIPSAIFSSPNPMEWSVQSNESLFSIHLGNASFSKDHVFALNKSGELPWTNELIDMPPPMTLEYVEEVAQDNKQVERHSISSDTSEESTNLEVENDYNITESSVEVKTNVADQTRKGHNKETNQAMVPSEEAKNYNNVSYQSVESDRSFHFPILTVDGGRNSSSIVESEKQERNEQNQQLEKPMEPPKPETEKTAPNKDRRSWCFCFSCKPCCF</sequence>
<feature type="region of interest" description="Disordered" evidence="1">
    <location>
        <begin position="26"/>
        <end position="86"/>
    </location>
</feature>
<proteinExistence type="predicted"/>
<keyword evidence="3" id="KW-1185">Reference proteome</keyword>
<evidence type="ECO:0000313" key="3">
    <source>
        <dbReference type="Proteomes" id="UP001497480"/>
    </source>
</evidence>
<gene>
    <name evidence="2" type="ORF">LLUT_LOCUS22776</name>
</gene>
<feature type="compositionally biased region" description="Low complexity" evidence="1">
    <location>
        <begin position="40"/>
        <end position="49"/>
    </location>
</feature>
<feature type="compositionally biased region" description="Acidic residues" evidence="1">
    <location>
        <begin position="50"/>
        <end position="60"/>
    </location>
</feature>
<evidence type="ECO:0000313" key="2">
    <source>
        <dbReference type="EMBL" id="CAL0321716.1"/>
    </source>
</evidence>
<reference evidence="2 3" key="1">
    <citation type="submission" date="2024-03" db="EMBL/GenBank/DDBJ databases">
        <authorList>
            <person name="Martinez-Hernandez J."/>
        </authorList>
    </citation>
    <scope>NUCLEOTIDE SEQUENCE [LARGE SCALE GENOMIC DNA]</scope>
</reference>
<name>A0AAV1XJI4_LUPLU</name>
<dbReference type="AlphaFoldDB" id="A0AAV1XJI4"/>
<accession>A0AAV1XJI4</accession>
<protein>
    <submittedName>
        <fullName evidence="2">Uncharacterized protein</fullName>
    </submittedName>
</protein>
<dbReference type="PANTHER" id="PTHR33673">
    <property type="entry name" value="SUPPRESSOR SRP40-LIKE PROTEIN"/>
    <property type="match status" value="1"/>
</dbReference>
<feature type="region of interest" description="Disordered" evidence="1">
    <location>
        <begin position="157"/>
        <end position="214"/>
    </location>
</feature>
<organism evidence="2 3">
    <name type="scientific">Lupinus luteus</name>
    <name type="common">European yellow lupine</name>
    <dbReference type="NCBI Taxonomy" id="3873"/>
    <lineage>
        <taxon>Eukaryota</taxon>
        <taxon>Viridiplantae</taxon>
        <taxon>Streptophyta</taxon>
        <taxon>Embryophyta</taxon>
        <taxon>Tracheophyta</taxon>
        <taxon>Spermatophyta</taxon>
        <taxon>Magnoliopsida</taxon>
        <taxon>eudicotyledons</taxon>
        <taxon>Gunneridae</taxon>
        <taxon>Pentapetalae</taxon>
        <taxon>rosids</taxon>
        <taxon>fabids</taxon>
        <taxon>Fabales</taxon>
        <taxon>Fabaceae</taxon>
        <taxon>Papilionoideae</taxon>
        <taxon>50 kb inversion clade</taxon>
        <taxon>genistoids sensu lato</taxon>
        <taxon>core genistoids</taxon>
        <taxon>Genisteae</taxon>
        <taxon>Lupinus</taxon>
    </lineage>
</organism>
<feature type="compositionally biased region" description="Basic and acidic residues" evidence="1">
    <location>
        <begin position="263"/>
        <end position="279"/>
    </location>
</feature>
<evidence type="ECO:0000256" key="1">
    <source>
        <dbReference type="SAM" id="MobiDB-lite"/>
    </source>
</evidence>
<feature type="compositionally biased region" description="Polar residues" evidence="1">
    <location>
        <begin position="162"/>
        <end position="193"/>
    </location>
</feature>